<feature type="compositionally biased region" description="Basic and acidic residues" evidence="1">
    <location>
        <begin position="469"/>
        <end position="479"/>
    </location>
</feature>
<dbReference type="EMBL" id="JBFTWV010000015">
    <property type="protein sequence ID" value="KAL2798093.1"/>
    <property type="molecule type" value="Genomic_DNA"/>
</dbReference>
<dbReference type="Proteomes" id="UP001610563">
    <property type="component" value="Unassembled WGS sequence"/>
</dbReference>
<sequence length="548" mass="61464">MSLKDVYQRFLSDPRSAPLAPDVSMIYITSTTEFNGAEAVLKHLTKQQHIIKTNSQTVIDAVQGSNALSLDIETTVQFVSGGGAYLPNLDETFLLDRVAKFPTIHIVRFNNQNQILSVRVYWDQASLLKQVEVIGNRSRNWPVRDADKQTRLIRLVSNSTAADNGAAPVPQVKPSSTANKDNVPQAPPSPGKKHIKDPYAADSLFDLISPSKDGAEPVRLPRAPASAKPPPREYNELFVGDEENDAPDATPTRSRTVAPKAGAGKNYRPSRIFDADEVEDLKEATPVAPKAGAGKNYRPSRIFDDDETAAHETHEQIAYRANTKRFDHFELGGDNSSREIKPIASRPGSRHVNHWDFQDFETPDKPRRKPRGEEIRHFGWSDDEPDQDSPPVRPRVVQPRRDAETHFQLTDAEEEQNGARIIRSYQNKGLGLYKDTLYAETDEGDAEESSRPDSAKERPLSVVHNGPNRQKDFASHWDVTDEEQPANGNANHENKKPVATTDRLKAVKMLESSWDTYDEASKHCKATPPPHRRALRNVNQRSWEFDQE</sequence>
<dbReference type="InterPro" id="IPR032710">
    <property type="entry name" value="NTF2-like_dom_sf"/>
</dbReference>
<protein>
    <submittedName>
        <fullName evidence="2">Uncharacterized protein</fullName>
    </submittedName>
</protein>
<comment type="caution">
    <text evidence="2">The sequence shown here is derived from an EMBL/GenBank/DDBJ whole genome shotgun (WGS) entry which is preliminary data.</text>
</comment>
<dbReference type="SUPFAM" id="SSF54427">
    <property type="entry name" value="NTF2-like"/>
    <property type="match status" value="1"/>
</dbReference>
<feature type="region of interest" description="Disordered" evidence="1">
    <location>
        <begin position="162"/>
        <end position="271"/>
    </location>
</feature>
<feature type="region of interest" description="Disordered" evidence="1">
    <location>
        <begin position="330"/>
        <end position="420"/>
    </location>
</feature>
<feature type="compositionally biased region" description="Basic and acidic residues" evidence="1">
    <location>
        <begin position="448"/>
        <end position="459"/>
    </location>
</feature>
<evidence type="ECO:0000256" key="1">
    <source>
        <dbReference type="SAM" id="MobiDB-lite"/>
    </source>
</evidence>
<reference evidence="2 3" key="1">
    <citation type="submission" date="2024-07" db="EMBL/GenBank/DDBJ databases">
        <title>Section-level genome sequencing and comparative genomics of Aspergillus sections Usti and Cavernicolus.</title>
        <authorList>
            <consortium name="Lawrence Berkeley National Laboratory"/>
            <person name="Nybo J.L."/>
            <person name="Vesth T.C."/>
            <person name="Theobald S."/>
            <person name="Frisvad J.C."/>
            <person name="Larsen T.O."/>
            <person name="Kjaerboelling I."/>
            <person name="Rothschild-Mancinelli K."/>
            <person name="Lyhne E.K."/>
            <person name="Kogle M.E."/>
            <person name="Barry K."/>
            <person name="Clum A."/>
            <person name="Na H."/>
            <person name="Ledsgaard L."/>
            <person name="Lin J."/>
            <person name="Lipzen A."/>
            <person name="Kuo A."/>
            <person name="Riley R."/>
            <person name="Mondo S."/>
            <person name="Labutti K."/>
            <person name="Haridas S."/>
            <person name="Pangalinan J."/>
            <person name="Salamov A.A."/>
            <person name="Simmons B.A."/>
            <person name="Magnuson J.K."/>
            <person name="Chen J."/>
            <person name="Drula E."/>
            <person name="Henrissat B."/>
            <person name="Wiebenga A."/>
            <person name="Lubbers R.J."/>
            <person name="Gomes A.C."/>
            <person name="Makela M.R."/>
            <person name="Stajich J."/>
            <person name="Grigoriev I.V."/>
            <person name="Mortensen U.H."/>
            <person name="De Vries R.P."/>
            <person name="Baker S.E."/>
            <person name="Andersen M.R."/>
        </authorList>
    </citation>
    <scope>NUCLEOTIDE SEQUENCE [LARGE SCALE GENOMIC DNA]</scope>
    <source>
        <strain evidence="2 3">CBS 209.92</strain>
    </source>
</reference>
<name>A0ABR4GGE6_9EURO</name>
<feature type="compositionally biased region" description="Polar residues" evidence="1">
    <location>
        <begin position="173"/>
        <end position="182"/>
    </location>
</feature>
<feature type="region of interest" description="Disordered" evidence="1">
    <location>
        <begin position="441"/>
        <end position="502"/>
    </location>
</feature>
<keyword evidence="3" id="KW-1185">Reference proteome</keyword>
<proteinExistence type="predicted"/>
<accession>A0ABR4GGE6</accession>
<organism evidence="2 3">
    <name type="scientific">Aspergillus keveii</name>
    <dbReference type="NCBI Taxonomy" id="714993"/>
    <lineage>
        <taxon>Eukaryota</taxon>
        <taxon>Fungi</taxon>
        <taxon>Dikarya</taxon>
        <taxon>Ascomycota</taxon>
        <taxon>Pezizomycotina</taxon>
        <taxon>Eurotiomycetes</taxon>
        <taxon>Eurotiomycetidae</taxon>
        <taxon>Eurotiales</taxon>
        <taxon>Aspergillaceae</taxon>
        <taxon>Aspergillus</taxon>
        <taxon>Aspergillus subgen. Nidulantes</taxon>
    </lineage>
</organism>
<gene>
    <name evidence="2" type="ORF">BJX66DRAFT_63815</name>
</gene>
<feature type="compositionally biased region" description="Basic and acidic residues" evidence="1">
    <location>
        <begin position="353"/>
        <end position="380"/>
    </location>
</feature>
<evidence type="ECO:0000313" key="2">
    <source>
        <dbReference type="EMBL" id="KAL2798093.1"/>
    </source>
</evidence>
<dbReference type="Gene3D" id="3.10.450.50">
    <property type="match status" value="1"/>
</dbReference>
<evidence type="ECO:0000313" key="3">
    <source>
        <dbReference type="Proteomes" id="UP001610563"/>
    </source>
</evidence>
<feature type="compositionally biased region" description="Basic and acidic residues" evidence="1">
    <location>
        <begin position="330"/>
        <end position="341"/>
    </location>
</feature>